<accession>A0A7J6XAH0</accession>
<dbReference type="PANTHER" id="PTHR10026">
    <property type="entry name" value="CYCLIN"/>
    <property type="match status" value="1"/>
</dbReference>
<dbReference type="GO" id="GO:0005524">
    <property type="term" value="F:ATP binding"/>
    <property type="evidence" value="ECO:0007669"/>
    <property type="project" value="UniProtKB-KW"/>
</dbReference>
<keyword evidence="5" id="KW-0547">Nucleotide-binding</keyword>
<organism evidence="11 12">
    <name type="scientific">Thalictrum thalictroides</name>
    <name type="common">Rue-anemone</name>
    <name type="synonym">Anemone thalictroides</name>
    <dbReference type="NCBI Taxonomy" id="46969"/>
    <lineage>
        <taxon>Eukaryota</taxon>
        <taxon>Viridiplantae</taxon>
        <taxon>Streptophyta</taxon>
        <taxon>Embryophyta</taxon>
        <taxon>Tracheophyta</taxon>
        <taxon>Spermatophyta</taxon>
        <taxon>Magnoliopsida</taxon>
        <taxon>Ranunculales</taxon>
        <taxon>Ranunculaceae</taxon>
        <taxon>Thalictroideae</taxon>
        <taxon>Thalictrum</taxon>
    </lineage>
</organism>
<comment type="caution">
    <text evidence="11">The sequence shown here is derived from an EMBL/GenBank/DDBJ whole genome shotgun (WGS) entry which is preliminary data.</text>
</comment>
<keyword evidence="6" id="KW-0418">Kinase</keyword>
<dbReference type="InterPro" id="IPR001576">
    <property type="entry name" value="Phosphoglycerate_kinase"/>
</dbReference>
<comment type="similarity">
    <text evidence="2">Belongs to the phosphoglycerate kinase family.</text>
</comment>
<keyword evidence="8" id="KW-0460">Magnesium</keyword>
<dbReference type="AlphaFoldDB" id="A0A7J6XAH0"/>
<feature type="region of interest" description="Disordered" evidence="10">
    <location>
        <begin position="80"/>
        <end position="113"/>
    </location>
</feature>
<dbReference type="Pfam" id="PF00162">
    <property type="entry name" value="PGK"/>
    <property type="match status" value="1"/>
</dbReference>
<dbReference type="GO" id="GO:0004618">
    <property type="term" value="F:phosphoglycerate kinase activity"/>
    <property type="evidence" value="ECO:0007669"/>
    <property type="project" value="UniProtKB-EC"/>
</dbReference>
<protein>
    <recommendedName>
        <fullName evidence="3">phosphoglycerate kinase</fullName>
        <ecNumber evidence="3">2.7.2.3</ecNumber>
    </recommendedName>
</protein>
<evidence type="ECO:0000256" key="10">
    <source>
        <dbReference type="SAM" id="MobiDB-lite"/>
    </source>
</evidence>
<name>A0A7J6XAH0_THATH</name>
<evidence type="ECO:0000256" key="5">
    <source>
        <dbReference type="ARBA" id="ARBA00022741"/>
    </source>
</evidence>
<sequence length="574" mass="63972">MKNFKDIPSNKRYVEGSIVESCLVSESVKYAMEYMPKSHNESFEVVDDGECPQRCLEGKIVKLTTTQFVQIMAFQRSQPSASLPTLSPTGVVHPNASQEPEQGLSQPTASEDHELQPKEKLLVLISREGEAIGPNAAKFSSRAGHYIKVKIPVFYPDWKTVKKTFKDAVWNKLMGEFKFNIPYPAARKFLEKGFPAKWRVIKSRFRNNILKKCATNEEALELCPTGVQQVKLANERKIRSSLTEEGMEYYEDMDTDALAEVLGPEKRTRTRGDSSHASNKQLEYAAIGKILFQQASSSNSKLEAQMNSVQSQMDKMNDVMMAFINRASGNSPTYAQLPPMTNTPQGEVGSSSVHRPSQQIPQNLMNHFEPASFESRMMMATTDDATWKEREATVLALGVEDEALDTTKTVIWNGPMGVFEFEKFAAGTEDWFEQYSERVTDAEQMILTTLNFELTVQHPYAPLTSILTKVGLSQSVLVNLALCLVSEGSCCSSCIIQENEKACSRQVTCSGSTQGVFPSYFKFRWEKGEVNSAQDANLVRLTSGFHSSSDKRGWLLNPVNAAHDAGISGCKGRD</sequence>
<dbReference type="EC" id="2.7.2.3" evidence="3"/>
<comment type="cofactor">
    <cofactor evidence="1">
        <name>Mg(2+)</name>
        <dbReference type="ChEBI" id="CHEBI:18420"/>
    </cofactor>
</comment>
<dbReference type="EMBL" id="JABWDY010003443">
    <property type="protein sequence ID" value="KAF5205938.1"/>
    <property type="molecule type" value="Genomic_DNA"/>
</dbReference>
<evidence type="ECO:0000256" key="7">
    <source>
        <dbReference type="ARBA" id="ARBA00022840"/>
    </source>
</evidence>
<dbReference type="Gene3D" id="3.40.50.1260">
    <property type="entry name" value="Phosphoglycerate kinase, N-terminal domain"/>
    <property type="match status" value="1"/>
</dbReference>
<evidence type="ECO:0000313" key="11">
    <source>
        <dbReference type="EMBL" id="KAF5205938.1"/>
    </source>
</evidence>
<evidence type="ECO:0000313" key="12">
    <source>
        <dbReference type="Proteomes" id="UP000554482"/>
    </source>
</evidence>
<evidence type="ECO:0000256" key="9">
    <source>
        <dbReference type="SAM" id="Coils"/>
    </source>
</evidence>
<dbReference type="SUPFAM" id="SSF53748">
    <property type="entry name" value="Phosphoglycerate kinase"/>
    <property type="match status" value="1"/>
</dbReference>
<dbReference type="GO" id="GO:0016538">
    <property type="term" value="F:cyclin-dependent protein serine/threonine kinase regulator activity"/>
    <property type="evidence" value="ECO:0007669"/>
    <property type="project" value="InterPro"/>
</dbReference>
<evidence type="ECO:0000256" key="6">
    <source>
        <dbReference type="ARBA" id="ARBA00022777"/>
    </source>
</evidence>
<dbReference type="InterPro" id="IPR036043">
    <property type="entry name" value="Phosphoglycerate_kinase_sf"/>
</dbReference>
<keyword evidence="12" id="KW-1185">Reference proteome</keyword>
<dbReference type="Proteomes" id="UP000554482">
    <property type="component" value="Unassembled WGS sequence"/>
</dbReference>
<dbReference type="Gene3D" id="1.10.472.10">
    <property type="entry name" value="Cyclin-like"/>
    <property type="match status" value="1"/>
</dbReference>
<evidence type="ECO:0000256" key="4">
    <source>
        <dbReference type="ARBA" id="ARBA00022679"/>
    </source>
</evidence>
<evidence type="ECO:0000256" key="2">
    <source>
        <dbReference type="ARBA" id="ARBA00008982"/>
    </source>
</evidence>
<keyword evidence="9" id="KW-0175">Coiled coil</keyword>
<proteinExistence type="inferred from homology"/>
<keyword evidence="4" id="KW-0808">Transferase</keyword>
<dbReference type="GO" id="GO:0006096">
    <property type="term" value="P:glycolytic process"/>
    <property type="evidence" value="ECO:0007669"/>
    <property type="project" value="InterPro"/>
</dbReference>
<keyword evidence="7" id="KW-0067">ATP-binding</keyword>
<dbReference type="OrthoDB" id="2003841at2759"/>
<evidence type="ECO:0000256" key="8">
    <source>
        <dbReference type="ARBA" id="ARBA00022842"/>
    </source>
</evidence>
<gene>
    <name evidence="11" type="ORF">FRX31_004475</name>
</gene>
<dbReference type="InterPro" id="IPR015824">
    <property type="entry name" value="Phosphoglycerate_kinase_N"/>
</dbReference>
<dbReference type="GO" id="GO:0006357">
    <property type="term" value="P:regulation of transcription by RNA polymerase II"/>
    <property type="evidence" value="ECO:0007669"/>
    <property type="project" value="InterPro"/>
</dbReference>
<evidence type="ECO:0000256" key="3">
    <source>
        <dbReference type="ARBA" id="ARBA00013061"/>
    </source>
</evidence>
<evidence type="ECO:0000256" key="1">
    <source>
        <dbReference type="ARBA" id="ARBA00001946"/>
    </source>
</evidence>
<feature type="compositionally biased region" description="Polar residues" evidence="10">
    <location>
        <begin position="95"/>
        <end position="109"/>
    </location>
</feature>
<dbReference type="InterPro" id="IPR043198">
    <property type="entry name" value="Cyclin/Ssn8"/>
</dbReference>
<feature type="coiled-coil region" evidence="9">
    <location>
        <begin position="292"/>
        <end position="319"/>
    </location>
</feature>
<reference evidence="11 12" key="1">
    <citation type="submission" date="2020-06" db="EMBL/GenBank/DDBJ databases">
        <title>Transcriptomic and genomic resources for Thalictrum thalictroides and T. hernandezii: Facilitating candidate gene discovery in an emerging model plant lineage.</title>
        <authorList>
            <person name="Arias T."/>
            <person name="Riano-Pachon D.M."/>
            <person name="Di Stilio V.S."/>
        </authorList>
    </citation>
    <scope>NUCLEOTIDE SEQUENCE [LARGE SCALE GENOMIC DNA]</scope>
    <source>
        <strain evidence="12">cv. WT478/WT964</strain>
        <tissue evidence="11">Leaves</tissue>
    </source>
</reference>